<comment type="caution">
    <text evidence="1">The sequence shown here is derived from an EMBL/GenBank/DDBJ whole genome shotgun (WGS) entry which is preliminary data.</text>
</comment>
<organism evidence="1 2">
    <name type="scientific">Dreissena polymorpha</name>
    <name type="common">Zebra mussel</name>
    <name type="synonym">Mytilus polymorpha</name>
    <dbReference type="NCBI Taxonomy" id="45954"/>
    <lineage>
        <taxon>Eukaryota</taxon>
        <taxon>Metazoa</taxon>
        <taxon>Spiralia</taxon>
        <taxon>Lophotrochozoa</taxon>
        <taxon>Mollusca</taxon>
        <taxon>Bivalvia</taxon>
        <taxon>Autobranchia</taxon>
        <taxon>Heteroconchia</taxon>
        <taxon>Euheterodonta</taxon>
        <taxon>Imparidentia</taxon>
        <taxon>Neoheterodontei</taxon>
        <taxon>Myida</taxon>
        <taxon>Dreissenoidea</taxon>
        <taxon>Dreissenidae</taxon>
        <taxon>Dreissena</taxon>
    </lineage>
</organism>
<reference evidence="1" key="2">
    <citation type="submission" date="2020-11" db="EMBL/GenBank/DDBJ databases">
        <authorList>
            <person name="McCartney M.A."/>
            <person name="Auch B."/>
            <person name="Kono T."/>
            <person name="Mallez S."/>
            <person name="Becker A."/>
            <person name="Gohl D.M."/>
            <person name="Silverstein K.A.T."/>
            <person name="Koren S."/>
            <person name="Bechman K.B."/>
            <person name="Herman A."/>
            <person name="Abrahante J.E."/>
            <person name="Garbe J."/>
        </authorList>
    </citation>
    <scope>NUCLEOTIDE SEQUENCE</scope>
    <source>
        <strain evidence="1">Duluth1</strain>
        <tissue evidence="1">Whole animal</tissue>
    </source>
</reference>
<accession>A0A9D4JQK9</accession>
<reference evidence="1" key="1">
    <citation type="journal article" date="2019" name="bioRxiv">
        <title>The Genome of the Zebra Mussel, Dreissena polymorpha: A Resource for Invasive Species Research.</title>
        <authorList>
            <person name="McCartney M.A."/>
            <person name="Auch B."/>
            <person name="Kono T."/>
            <person name="Mallez S."/>
            <person name="Zhang Y."/>
            <person name="Obille A."/>
            <person name="Becker A."/>
            <person name="Abrahante J.E."/>
            <person name="Garbe J."/>
            <person name="Badalamenti J.P."/>
            <person name="Herman A."/>
            <person name="Mangelson H."/>
            <person name="Liachko I."/>
            <person name="Sullivan S."/>
            <person name="Sone E.D."/>
            <person name="Koren S."/>
            <person name="Silverstein K.A.T."/>
            <person name="Beckman K.B."/>
            <person name="Gohl D.M."/>
        </authorList>
    </citation>
    <scope>NUCLEOTIDE SEQUENCE</scope>
    <source>
        <strain evidence="1">Duluth1</strain>
        <tissue evidence="1">Whole animal</tissue>
    </source>
</reference>
<proteinExistence type="predicted"/>
<gene>
    <name evidence="1" type="ORF">DPMN_117851</name>
</gene>
<dbReference type="AlphaFoldDB" id="A0A9D4JQK9"/>
<name>A0A9D4JQK9_DREPO</name>
<evidence type="ECO:0000313" key="2">
    <source>
        <dbReference type="Proteomes" id="UP000828390"/>
    </source>
</evidence>
<protein>
    <submittedName>
        <fullName evidence="1">Uncharacterized protein</fullName>
    </submittedName>
</protein>
<sequence length="94" mass="10217">MSNSFTVCLPSLSNVSILPYLPPHTRTSPESITWKPGETHSPPHLSAGLVNVEITVPSRDNVTSCSLYWLATYILSPSGLTAHDVTVSVNLKRK</sequence>
<keyword evidence="2" id="KW-1185">Reference proteome</keyword>
<evidence type="ECO:0000313" key="1">
    <source>
        <dbReference type="EMBL" id="KAH3816337.1"/>
    </source>
</evidence>
<dbReference type="Proteomes" id="UP000828390">
    <property type="component" value="Unassembled WGS sequence"/>
</dbReference>
<dbReference type="EMBL" id="JAIWYP010000005">
    <property type="protein sequence ID" value="KAH3816337.1"/>
    <property type="molecule type" value="Genomic_DNA"/>
</dbReference>